<name>A0AAV5BY58_ELECO</name>
<dbReference type="GO" id="GO:0005886">
    <property type="term" value="C:plasma membrane"/>
    <property type="evidence" value="ECO:0007669"/>
    <property type="project" value="UniProtKB-SubCell"/>
</dbReference>
<dbReference type="Proteomes" id="UP001054889">
    <property type="component" value="Unassembled WGS sequence"/>
</dbReference>
<keyword evidence="3" id="KW-1003">Cell membrane</keyword>
<proteinExistence type="inferred from homology"/>
<protein>
    <recommendedName>
        <fullName evidence="10">Cysteine-rich transmembrane domain-containing protein</fullName>
    </recommendedName>
</protein>
<evidence type="ECO:0000313" key="12">
    <source>
        <dbReference type="Proteomes" id="UP001054889"/>
    </source>
</evidence>
<accession>A0AAV5BY58</accession>
<dbReference type="Pfam" id="PF12734">
    <property type="entry name" value="CYSTM"/>
    <property type="match status" value="1"/>
</dbReference>
<keyword evidence="7" id="KW-0346">Stress response</keyword>
<dbReference type="GO" id="GO:0046872">
    <property type="term" value="F:metal ion binding"/>
    <property type="evidence" value="ECO:0007669"/>
    <property type="project" value="UniProtKB-KW"/>
</dbReference>
<dbReference type="PANTHER" id="PTHR35470:SF7">
    <property type="entry name" value="PROTEIN CADMIUM TOLERANCE 4"/>
    <property type="match status" value="1"/>
</dbReference>
<evidence type="ECO:0000259" key="10">
    <source>
        <dbReference type="Pfam" id="PF12734"/>
    </source>
</evidence>
<keyword evidence="12" id="KW-1185">Reference proteome</keyword>
<comment type="subcellular location">
    <subcellularLocation>
        <location evidence="1">Cell membrane</location>
        <topology evidence="1">Single-pass membrane protein</topology>
    </subcellularLocation>
</comment>
<dbReference type="AlphaFoldDB" id="A0AAV5BY58"/>
<comment type="caution">
    <text evidence="11">The sequence shown here is derived from an EMBL/GenBank/DDBJ whole genome shotgun (WGS) entry which is preliminary data.</text>
</comment>
<dbReference type="InterPro" id="IPR051671">
    <property type="entry name" value="CYSTM1_HM_Tolerance"/>
</dbReference>
<feature type="transmembrane region" description="Helical" evidence="9">
    <location>
        <begin position="70"/>
        <end position="87"/>
    </location>
</feature>
<keyword evidence="4 9" id="KW-0812">Transmembrane</keyword>
<evidence type="ECO:0000256" key="2">
    <source>
        <dbReference type="ARBA" id="ARBA00009444"/>
    </source>
</evidence>
<feature type="domain" description="Cysteine-rich transmembrane" evidence="10">
    <location>
        <begin position="116"/>
        <end position="141"/>
    </location>
</feature>
<keyword evidence="8 9" id="KW-0472">Membrane</keyword>
<evidence type="ECO:0000256" key="4">
    <source>
        <dbReference type="ARBA" id="ARBA00022692"/>
    </source>
</evidence>
<organism evidence="11 12">
    <name type="scientific">Eleusine coracana subsp. coracana</name>
    <dbReference type="NCBI Taxonomy" id="191504"/>
    <lineage>
        <taxon>Eukaryota</taxon>
        <taxon>Viridiplantae</taxon>
        <taxon>Streptophyta</taxon>
        <taxon>Embryophyta</taxon>
        <taxon>Tracheophyta</taxon>
        <taxon>Spermatophyta</taxon>
        <taxon>Magnoliopsida</taxon>
        <taxon>Liliopsida</taxon>
        <taxon>Poales</taxon>
        <taxon>Poaceae</taxon>
        <taxon>PACMAD clade</taxon>
        <taxon>Chloridoideae</taxon>
        <taxon>Cynodonteae</taxon>
        <taxon>Eleusininae</taxon>
        <taxon>Eleusine</taxon>
    </lineage>
</organism>
<dbReference type="GO" id="GO:0010038">
    <property type="term" value="P:response to metal ion"/>
    <property type="evidence" value="ECO:0007669"/>
    <property type="project" value="UniProtKB-ARBA"/>
</dbReference>
<evidence type="ECO:0000256" key="7">
    <source>
        <dbReference type="ARBA" id="ARBA00023016"/>
    </source>
</evidence>
<reference evidence="11" key="2">
    <citation type="submission" date="2021-12" db="EMBL/GenBank/DDBJ databases">
        <title>Resequencing data analysis of finger millet.</title>
        <authorList>
            <person name="Hatakeyama M."/>
            <person name="Aluri S."/>
            <person name="Balachadran M.T."/>
            <person name="Sivarajan S.R."/>
            <person name="Poveda L."/>
            <person name="Shimizu-Inatsugi R."/>
            <person name="Schlapbach R."/>
            <person name="Sreeman S.M."/>
            <person name="Shimizu K.K."/>
        </authorList>
    </citation>
    <scope>NUCLEOTIDE SEQUENCE</scope>
</reference>
<dbReference type="InterPro" id="IPR028144">
    <property type="entry name" value="CYSTM_dom"/>
</dbReference>
<reference evidence="11" key="1">
    <citation type="journal article" date="2018" name="DNA Res.">
        <title>Multiple hybrid de novo genome assembly of finger millet, an orphan allotetraploid crop.</title>
        <authorList>
            <person name="Hatakeyama M."/>
            <person name="Aluri S."/>
            <person name="Balachadran M.T."/>
            <person name="Sivarajan S.R."/>
            <person name="Patrignani A."/>
            <person name="Gruter S."/>
            <person name="Poveda L."/>
            <person name="Shimizu-Inatsugi R."/>
            <person name="Baeten J."/>
            <person name="Francoijs K.J."/>
            <person name="Nataraja K.N."/>
            <person name="Reddy Y.A.N."/>
            <person name="Phadnis S."/>
            <person name="Ravikumar R.L."/>
            <person name="Schlapbach R."/>
            <person name="Sreeman S.M."/>
            <person name="Shimizu K.K."/>
        </authorList>
    </citation>
    <scope>NUCLEOTIDE SEQUENCE</scope>
</reference>
<evidence type="ECO:0000256" key="9">
    <source>
        <dbReference type="SAM" id="Phobius"/>
    </source>
</evidence>
<evidence type="ECO:0000256" key="8">
    <source>
        <dbReference type="ARBA" id="ARBA00023136"/>
    </source>
</evidence>
<gene>
    <name evidence="11" type="primary">ga06871</name>
    <name evidence="11" type="ORF">PR202_ga06871</name>
</gene>
<sequence length="156" mass="17533">MYGSAAIGDKLVFAGGTPSLMLVILPTRLLDDHRLICFLDEKKVGSCSVLILSAGQDTRTSARTSQHGNTLAALFSALFFFFFSFLSRGRTEEGKTMDQPSESEDRKLSAMEHVKKRQNEKGFLYACFFTLCCCFCCYEACEHCLEWICCCDKKDE</sequence>
<dbReference type="EMBL" id="BQKI01000003">
    <property type="protein sequence ID" value="GJM90575.1"/>
    <property type="molecule type" value="Genomic_DNA"/>
</dbReference>
<evidence type="ECO:0000313" key="11">
    <source>
        <dbReference type="EMBL" id="GJM90575.1"/>
    </source>
</evidence>
<evidence type="ECO:0000256" key="3">
    <source>
        <dbReference type="ARBA" id="ARBA00022475"/>
    </source>
</evidence>
<keyword evidence="5" id="KW-0479">Metal-binding</keyword>
<keyword evidence="6 9" id="KW-1133">Transmembrane helix</keyword>
<evidence type="ECO:0000256" key="1">
    <source>
        <dbReference type="ARBA" id="ARBA00004162"/>
    </source>
</evidence>
<dbReference type="PANTHER" id="PTHR35470">
    <property type="entry name" value="CADMIUM TOLERANT 3"/>
    <property type="match status" value="1"/>
</dbReference>
<comment type="similarity">
    <text evidence="2">Belongs to the CYSTM1 family.</text>
</comment>
<evidence type="ECO:0000256" key="5">
    <source>
        <dbReference type="ARBA" id="ARBA00022723"/>
    </source>
</evidence>
<evidence type="ECO:0000256" key="6">
    <source>
        <dbReference type="ARBA" id="ARBA00022989"/>
    </source>
</evidence>